<evidence type="ECO:0000313" key="6">
    <source>
        <dbReference type="Proteomes" id="UP000058446"/>
    </source>
</evidence>
<reference evidence="5 6" key="1">
    <citation type="submission" date="2013-10" db="EMBL/GenBank/DDBJ databases">
        <title>Complete genome sequence of Corynebacterium lactis DSM 45799(T), isolated from raw cow milk.</title>
        <authorList>
            <person name="Ruckert C."/>
            <person name="Albersmeier A."/>
            <person name="Lipski A."/>
            <person name="Kalinowski J."/>
        </authorList>
    </citation>
    <scope>NUCLEOTIDE SEQUENCE [LARGE SCALE GENOMIC DNA]</scope>
    <source>
        <strain evidence="5 6">RW2-5</strain>
    </source>
</reference>
<dbReference type="InterPro" id="IPR052708">
    <property type="entry name" value="PxpC"/>
</dbReference>
<dbReference type="PANTHER" id="PTHR43309">
    <property type="entry name" value="5-OXOPROLINASE SUBUNIT C"/>
    <property type="match status" value="1"/>
</dbReference>
<sequence length="296" mass="31113">MKNSIEIIRPGVLTTVQDLGRAGQGSLGVSTSGAFDRESAAAANRMVVNEESLAVLECVVGGLEFRLAQGAIVSFAGAHGEVTVEQDDKVIKTSMNSRIVVGAGAIVRLGTFDAGLRGYVAIRGGIDVEQVLGSRSCDTLGKLGPAPLRAGEVLEVGDPEYSTGSSIAIYPAPHWSSEAARLDVVPGPRSDWFTSESVYEFFHETWTVTQEANRVGLRLSGSALERQVTHELASEGMVPGAIQVPASGQPIIFGPDHPATGGYPVIGVLTEPSLSRAGQLVPGAKVQFRRVRTAYT</sequence>
<evidence type="ECO:0000313" key="5">
    <source>
        <dbReference type="EMBL" id="ALA67008.1"/>
    </source>
</evidence>
<evidence type="ECO:0000256" key="2">
    <source>
        <dbReference type="ARBA" id="ARBA00022801"/>
    </source>
</evidence>
<dbReference type="GO" id="GO:0005524">
    <property type="term" value="F:ATP binding"/>
    <property type="evidence" value="ECO:0007669"/>
    <property type="project" value="UniProtKB-KW"/>
</dbReference>
<dbReference type="RefSeq" id="WP_053411788.1">
    <property type="nucleotide sequence ID" value="NZ_CP006841.1"/>
</dbReference>
<dbReference type="GO" id="GO:0016787">
    <property type="term" value="F:hydrolase activity"/>
    <property type="evidence" value="ECO:0007669"/>
    <property type="project" value="UniProtKB-KW"/>
</dbReference>
<evidence type="ECO:0000256" key="3">
    <source>
        <dbReference type="ARBA" id="ARBA00022840"/>
    </source>
</evidence>
<dbReference type="NCBIfam" id="TIGR00724">
    <property type="entry name" value="urea_amlyse_rel"/>
    <property type="match status" value="1"/>
</dbReference>
<dbReference type="PATRIC" id="fig|1408189.4.peg.797"/>
<name>A0A0K2GZ95_9CORY</name>
<keyword evidence="3" id="KW-0067">ATP-binding</keyword>
<gene>
    <name evidence="5" type="ORF">CLAC_03990</name>
</gene>
<dbReference type="SUPFAM" id="SSF50891">
    <property type="entry name" value="Cyclophilin-like"/>
    <property type="match status" value="1"/>
</dbReference>
<protein>
    <submittedName>
        <fullName evidence="5">Allophanate hydrolase</fullName>
    </submittedName>
</protein>
<dbReference type="SMART" id="SM00797">
    <property type="entry name" value="AHS2"/>
    <property type="match status" value="1"/>
</dbReference>
<evidence type="ECO:0000256" key="1">
    <source>
        <dbReference type="ARBA" id="ARBA00022741"/>
    </source>
</evidence>
<dbReference type="OrthoDB" id="9768696at2"/>
<dbReference type="Proteomes" id="UP000058446">
    <property type="component" value="Chromosome"/>
</dbReference>
<keyword evidence="1" id="KW-0547">Nucleotide-binding</keyword>
<keyword evidence="6" id="KW-1185">Reference proteome</keyword>
<keyword evidence="2 5" id="KW-0378">Hydrolase</keyword>
<dbReference type="InterPro" id="IPR029000">
    <property type="entry name" value="Cyclophilin-like_dom_sf"/>
</dbReference>
<feature type="domain" description="Carboxyltransferase" evidence="4">
    <location>
        <begin position="26"/>
        <end position="295"/>
    </location>
</feature>
<evidence type="ECO:0000259" key="4">
    <source>
        <dbReference type="SMART" id="SM00797"/>
    </source>
</evidence>
<dbReference type="PANTHER" id="PTHR43309:SF3">
    <property type="entry name" value="5-OXOPROLINASE SUBUNIT C"/>
    <property type="match status" value="1"/>
</dbReference>
<organism evidence="5 6">
    <name type="scientific">Corynebacterium lactis RW2-5</name>
    <dbReference type="NCBI Taxonomy" id="1408189"/>
    <lineage>
        <taxon>Bacteria</taxon>
        <taxon>Bacillati</taxon>
        <taxon>Actinomycetota</taxon>
        <taxon>Actinomycetes</taxon>
        <taxon>Mycobacteriales</taxon>
        <taxon>Corynebacteriaceae</taxon>
        <taxon>Corynebacterium</taxon>
    </lineage>
</organism>
<dbReference type="Gene3D" id="2.40.100.10">
    <property type="entry name" value="Cyclophilin-like"/>
    <property type="match status" value="1"/>
</dbReference>
<dbReference type="InterPro" id="IPR003778">
    <property type="entry name" value="CT_A_B"/>
</dbReference>
<accession>A0A0K2GZ95</accession>
<dbReference type="STRING" id="1408189.CLAC_03990"/>
<dbReference type="AlphaFoldDB" id="A0A0K2GZ95"/>
<proteinExistence type="predicted"/>
<dbReference type="KEGG" id="clw:CLAC_03990"/>
<dbReference type="Pfam" id="PF02626">
    <property type="entry name" value="CT_A_B"/>
    <property type="match status" value="1"/>
</dbReference>
<dbReference type="EMBL" id="CP006841">
    <property type="protein sequence ID" value="ALA67008.1"/>
    <property type="molecule type" value="Genomic_DNA"/>
</dbReference>